<gene>
    <name evidence="1" type="ORF">D3875_03180</name>
</gene>
<sequence>MSTPSLTHASLHHAILRHLVDHGTAPSHTHLTTLFQTEANTMTQALRALEADHGVVLHPHRPEVWIAHPFATAPTPFVVQQGERLWWGNCAWCSLGVAALLGGDKVQIHTTLGAEGQPVTVHIDGHHVREDLWVHFPIPMARAWDNVSYTCSTMLLFDSEAAVDAWAARHALPRGDIQPIATVYDFARVWYGRHLDQDWRKWTTDEARQIFSRFGFHGPIWDLPASDERF</sequence>
<protein>
    <recommendedName>
        <fullName evidence="3">Alkylmercury lyase</fullName>
    </recommendedName>
</protein>
<dbReference type="AlphaFoldDB" id="A0A418VEM1"/>
<evidence type="ECO:0008006" key="3">
    <source>
        <dbReference type="Google" id="ProtNLM"/>
    </source>
</evidence>
<evidence type="ECO:0000313" key="1">
    <source>
        <dbReference type="EMBL" id="RJF74556.1"/>
    </source>
</evidence>
<dbReference type="GO" id="GO:0018836">
    <property type="term" value="F:alkylmercury lyase activity"/>
    <property type="evidence" value="ECO:0007669"/>
    <property type="project" value="InterPro"/>
</dbReference>
<accession>A0A418VEM1</accession>
<dbReference type="Proteomes" id="UP000286287">
    <property type="component" value="Unassembled WGS sequence"/>
</dbReference>
<keyword evidence="2" id="KW-1185">Reference proteome</keyword>
<dbReference type="InterPro" id="IPR004927">
    <property type="entry name" value="MerB"/>
</dbReference>
<dbReference type="Gene3D" id="3.30.450.410">
    <property type="match status" value="1"/>
</dbReference>
<dbReference type="Pfam" id="PF03243">
    <property type="entry name" value="MerB"/>
    <property type="match status" value="1"/>
</dbReference>
<evidence type="ECO:0000313" key="2">
    <source>
        <dbReference type="Proteomes" id="UP000286287"/>
    </source>
</evidence>
<dbReference type="InterPro" id="IPR053717">
    <property type="entry name" value="MerB_lyase_sf"/>
</dbReference>
<comment type="caution">
    <text evidence="1">The sequence shown here is derived from an EMBL/GenBank/DDBJ whole genome shotgun (WGS) entry which is preliminary data.</text>
</comment>
<proteinExistence type="predicted"/>
<dbReference type="OrthoDB" id="7185309at2"/>
<name>A0A418VEM1_9DEIO</name>
<organism evidence="1 2">
    <name type="scientific">Deinococcus cavernae</name>
    <dbReference type="NCBI Taxonomy" id="2320857"/>
    <lineage>
        <taxon>Bacteria</taxon>
        <taxon>Thermotogati</taxon>
        <taxon>Deinococcota</taxon>
        <taxon>Deinococci</taxon>
        <taxon>Deinococcales</taxon>
        <taxon>Deinococcaceae</taxon>
        <taxon>Deinococcus</taxon>
    </lineage>
</organism>
<dbReference type="EMBL" id="QYUJ01000009">
    <property type="protein sequence ID" value="RJF74556.1"/>
    <property type="molecule type" value="Genomic_DNA"/>
</dbReference>
<dbReference type="RefSeq" id="WP_119761078.1">
    <property type="nucleotide sequence ID" value="NZ_QYUJ01000009.1"/>
</dbReference>
<reference evidence="1 2" key="1">
    <citation type="submission" date="2018-09" db="EMBL/GenBank/DDBJ databases">
        <authorList>
            <person name="Zhu H."/>
        </authorList>
    </citation>
    <scope>NUCLEOTIDE SEQUENCE [LARGE SCALE GENOMIC DNA]</scope>
    <source>
        <strain evidence="1 2">K2S05-167</strain>
    </source>
</reference>
<dbReference type="SUPFAM" id="SSF160387">
    <property type="entry name" value="NosL/MerB-like"/>
    <property type="match status" value="1"/>
</dbReference>